<evidence type="ECO:0000256" key="4">
    <source>
        <dbReference type="PIRSR" id="PIRSR602678-1"/>
    </source>
</evidence>
<dbReference type="EMBL" id="BJWJ01000057">
    <property type="protein sequence ID" value="GEM05863.1"/>
    <property type="molecule type" value="Genomic_DNA"/>
</dbReference>
<dbReference type="GO" id="GO:0046872">
    <property type="term" value="F:metal ion binding"/>
    <property type="evidence" value="ECO:0007669"/>
    <property type="project" value="UniProtKB-KW"/>
</dbReference>
<evidence type="ECO:0000313" key="5">
    <source>
        <dbReference type="EMBL" id="GEM05863.1"/>
    </source>
</evidence>
<evidence type="ECO:0000313" key="8">
    <source>
        <dbReference type="Proteomes" id="UP000321773"/>
    </source>
</evidence>
<dbReference type="Proteomes" id="UP000199139">
    <property type="component" value="Unassembled WGS sequence"/>
</dbReference>
<reference evidence="6 7" key="1">
    <citation type="submission" date="2016-10" db="EMBL/GenBank/DDBJ databases">
        <authorList>
            <person name="de Groot N.N."/>
        </authorList>
    </citation>
    <scope>NUCLEOTIDE SEQUENCE [LARGE SCALE GENOMIC DNA]</scope>
    <source>
        <strain evidence="6 7">DSM 17074</strain>
    </source>
</reference>
<keyword evidence="3 4" id="KW-0479">Metal-binding</keyword>
<dbReference type="InterPro" id="IPR036069">
    <property type="entry name" value="DUF34/NIF3_sf"/>
</dbReference>
<dbReference type="InterPro" id="IPR002678">
    <property type="entry name" value="DUF34/NIF3"/>
</dbReference>
<dbReference type="Gene3D" id="3.40.1390.30">
    <property type="entry name" value="NIF3 (NGG1p interacting factor 3)-like"/>
    <property type="match status" value="2"/>
</dbReference>
<gene>
    <name evidence="5" type="ORF">HMI01_28510</name>
    <name evidence="6" type="ORF">SAMN05421668_1453</name>
</gene>
<protein>
    <recommendedName>
        <fullName evidence="2">GTP cyclohydrolase 1 type 2 homolog</fullName>
    </recommendedName>
</protein>
<dbReference type="EMBL" id="FPAI01000045">
    <property type="protein sequence ID" value="SFT08821.1"/>
    <property type="molecule type" value="Genomic_DNA"/>
</dbReference>
<evidence type="ECO:0000313" key="7">
    <source>
        <dbReference type="Proteomes" id="UP000199139"/>
    </source>
</evidence>
<evidence type="ECO:0000313" key="6">
    <source>
        <dbReference type="EMBL" id="SFT08821.1"/>
    </source>
</evidence>
<evidence type="ECO:0000256" key="3">
    <source>
        <dbReference type="ARBA" id="ARBA00022723"/>
    </source>
</evidence>
<keyword evidence="6" id="KW-0378">Hydrolase</keyword>
<dbReference type="SUPFAM" id="SSF102705">
    <property type="entry name" value="NIF3 (NGG1p interacting factor 3)-like"/>
    <property type="match status" value="1"/>
</dbReference>
<feature type="binding site" evidence="4">
    <location>
        <position position="230"/>
    </location>
    <ligand>
        <name>a divalent metal cation</name>
        <dbReference type="ChEBI" id="CHEBI:60240"/>
        <label>1</label>
    </ligand>
</feature>
<dbReference type="RefSeq" id="WP_062323779.1">
    <property type="nucleotide sequence ID" value="NZ_BJWJ01000057.1"/>
</dbReference>
<accession>A0A1I6V551</accession>
<dbReference type="GO" id="GO:0016787">
    <property type="term" value="F:hydrolase activity"/>
    <property type="evidence" value="ECO:0007669"/>
    <property type="project" value="UniProtKB-KW"/>
</dbReference>
<comment type="similarity">
    <text evidence="1">Belongs to the GTP cyclohydrolase I type 2/NIF3 family.</text>
</comment>
<name>A0A1I6V551_9BACI</name>
<keyword evidence="8" id="KW-1185">Reference proteome</keyword>
<evidence type="ECO:0000256" key="2">
    <source>
        <dbReference type="ARBA" id="ARBA00022112"/>
    </source>
</evidence>
<organism evidence="6 7">
    <name type="scientific">Halolactibacillus miurensis</name>
    <dbReference type="NCBI Taxonomy" id="306541"/>
    <lineage>
        <taxon>Bacteria</taxon>
        <taxon>Bacillati</taxon>
        <taxon>Bacillota</taxon>
        <taxon>Bacilli</taxon>
        <taxon>Bacillales</taxon>
        <taxon>Bacillaceae</taxon>
        <taxon>Halolactibacillus</taxon>
    </lineage>
</organism>
<feature type="binding site" evidence="4">
    <location>
        <position position="226"/>
    </location>
    <ligand>
        <name>a divalent metal cation</name>
        <dbReference type="ChEBI" id="CHEBI:60240"/>
        <label>1</label>
    </ligand>
</feature>
<dbReference type="Proteomes" id="UP000321773">
    <property type="component" value="Unassembled WGS sequence"/>
</dbReference>
<dbReference type="PANTHER" id="PTHR13799">
    <property type="entry name" value="NGG1 INTERACTING FACTOR 3"/>
    <property type="match status" value="1"/>
</dbReference>
<proteinExistence type="inferred from homology"/>
<feature type="binding site" evidence="4">
    <location>
        <position position="62"/>
    </location>
    <ligand>
        <name>a divalent metal cation</name>
        <dbReference type="ChEBI" id="CHEBI:60240"/>
        <label>1</label>
    </ligand>
</feature>
<dbReference type="GO" id="GO:0005737">
    <property type="term" value="C:cytoplasm"/>
    <property type="evidence" value="ECO:0007669"/>
    <property type="project" value="TreeGrafter"/>
</dbReference>
<dbReference type="AlphaFoldDB" id="A0A1I6V551"/>
<reference evidence="5 8" key="2">
    <citation type="submission" date="2019-07" db="EMBL/GenBank/DDBJ databases">
        <title>Whole genome shotgun sequence of Halolactibacillus miurensis NBRC 100873.</title>
        <authorList>
            <person name="Hosoyama A."/>
            <person name="Uohara A."/>
            <person name="Ohji S."/>
            <person name="Ichikawa N."/>
        </authorList>
    </citation>
    <scope>NUCLEOTIDE SEQUENCE [LARGE SCALE GENOMIC DNA]</scope>
    <source>
        <strain evidence="5 8">NBRC 100873</strain>
    </source>
</reference>
<dbReference type="PANTHER" id="PTHR13799:SF14">
    <property type="entry name" value="GTP CYCLOHYDROLASE 1 TYPE 2 HOMOLOG"/>
    <property type="match status" value="1"/>
</dbReference>
<sequence length="262" mass="30279">MLIVKDVVDYIKQGLVLPNNSVDDVLYGDINDSVSGIAVMFMPTIRALQEAKQLNCNFVLTHEGIFFHHWKKPHTMDAVHIEKEAMMEELSMSIFRFHDLIHMYSPDMITEALTHTLFPRVQKKDIYSTYTVIELPQAASFSSLRTHIKATLRLDQYRYVGQDHHQIKRIGLFVGYRGNGEHVIPTFERDQIDLAIYGEGFEWETPEYVRDSLETKHPKSLIVLGHYESESPGMELFAKKLANTFSDIPVHYIDSHSPFSYD</sequence>
<evidence type="ECO:0000256" key="1">
    <source>
        <dbReference type="ARBA" id="ARBA00006964"/>
    </source>
</evidence>
<dbReference type="STRING" id="306541.SAMN05421668_1453"/>
<dbReference type="Pfam" id="PF01784">
    <property type="entry name" value="DUF34_NIF3"/>
    <property type="match status" value="1"/>
</dbReference>